<dbReference type="GO" id="GO:0003852">
    <property type="term" value="F:2-isopropylmalate synthase activity"/>
    <property type="evidence" value="ECO:0007669"/>
    <property type="project" value="TreeGrafter"/>
</dbReference>
<comment type="caution">
    <text evidence="3">The sequence shown here is derived from an EMBL/GenBank/DDBJ whole genome shotgun (WGS) entry which is preliminary data.</text>
</comment>
<evidence type="ECO:0000313" key="3">
    <source>
        <dbReference type="EMBL" id="OGC33139.1"/>
    </source>
</evidence>
<dbReference type="InterPro" id="IPR000891">
    <property type="entry name" value="PYR_CT"/>
</dbReference>
<dbReference type="CDD" id="cd07944">
    <property type="entry name" value="DRE_TIM_HOA_like"/>
    <property type="match status" value="1"/>
</dbReference>
<dbReference type="PANTHER" id="PTHR10277">
    <property type="entry name" value="HOMOCITRATE SYNTHASE-RELATED"/>
    <property type="match status" value="1"/>
</dbReference>
<proteinExistence type="predicted"/>
<feature type="domain" description="Pyruvate carboxyltransferase" evidence="2">
    <location>
        <begin position="6"/>
        <end position="261"/>
    </location>
</feature>
<dbReference type="Pfam" id="PF00682">
    <property type="entry name" value="HMGL-like"/>
    <property type="match status" value="1"/>
</dbReference>
<sequence>MYRPEIKVLDCTIRDGGLINDCQFDDKFVRAVYQACSAAGVDYIELGYQADKKFFSPDKYGRPKFCEEDYLRRIIDGIESKSKISTMIDIGRVDLAQIKPKSESVVDMIRVACYVKDVDKAIYHVKACADKGYETTVNIMAISTALMPDLEEGLAQLANSPVKAVYVVDSYGALFSEQIHFLVTKALKYLQPKGIEVGIHTHNNQQLGFANTIEAIRKGANFLDATIFGIGRGPGNCPLELLLSFLKNPQFKLDSILEAIEKEMLPLREKIEWGYIIPYMITGILNQHPRSAIALRAGQDKDKYSQFYRNLLNDIEIS</sequence>
<accession>A0A1F4TKN3</accession>
<dbReference type="Gene3D" id="3.20.20.70">
    <property type="entry name" value="Aldolase class I"/>
    <property type="match status" value="1"/>
</dbReference>
<dbReference type="GO" id="GO:0009098">
    <property type="term" value="P:L-leucine biosynthetic process"/>
    <property type="evidence" value="ECO:0007669"/>
    <property type="project" value="TreeGrafter"/>
</dbReference>
<dbReference type="PROSITE" id="PS50991">
    <property type="entry name" value="PYR_CT"/>
    <property type="match status" value="1"/>
</dbReference>
<gene>
    <name evidence="3" type="ORF">A2311_01005</name>
</gene>
<dbReference type="Proteomes" id="UP000178951">
    <property type="component" value="Unassembled WGS sequence"/>
</dbReference>
<reference evidence="3 4" key="1">
    <citation type="journal article" date="2016" name="Nat. Commun.">
        <title>Thousands of microbial genomes shed light on interconnected biogeochemical processes in an aquifer system.</title>
        <authorList>
            <person name="Anantharaman K."/>
            <person name="Brown C.T."/>
            <person name="Hug L.A."/>
            <person name="Sharon I."/>
            <person name="Castelle C.J."/>
            <person name="Probst A.J."/>
            <person name="Thomas B.C."/>
            <person name="Singh A."/>
            <person name="Wilkins M.J."/>
            <person name="Karaoz U."/>
            <person name="Brodie E.L."/>
            <person name="Williams K.H."/>
            <person name="Hubbard S.S."/>
            <person name="Banfield J.F."/>
        </authorList>
    </citation>
    <scope>NUCLEOTIDE SEQUENCE [LARGE SCALE GENOMIC DNA]</scope>
</reference>
<dbReference type="EMBL" id="MEUF01000066">
    <property type="protein sequence ID" value="OGC33139.1"/>
    <property type="molecule type" value="Genomic_DNA"/>
</dbReference>
<dbReference type="STRING" id="1802583.A2311_01005"/>
<dbReference type="AlphaFoldDB" id="A0A1F4TKN3"/>
<organism evidence="3 4">
    <name type="scientific">candidate division WOR-1 bacterium RIFOXYB2_FULL_48_7</name>
    <dbReference type="NCBI Taxonomy" id="1802583"/>
    <lineage>
        <taxon>Bacteria</taxon>
        <taxon>Bacillati</taxon>
        <taxon>Saganbacteria</taxon>
    </lineage>
</organism>
<evidence type="ECO:0000313" key="4">
    <source>
        <dbReference type="Proteomes" id="UP000178951"/>
    </source>
</evidence>
<name>A0A1F4TKN3_UNCSA</name>
<dbReference type="InterPro" id="IPR013785">
    <property type="entry name" value="Aldolase_TIM"/>
</dbReference>
<dbReference type="PANTHER" id="PTHR10277:SF9">
    <property type="entry name" value="2-ISOPROPYLMALATE SYNTHASE 1, CHLOROPLASTIC-RELATED"/>
    <property type="match status" value="1"/>
</dbReference>
<dbReference type="SUPFAM" id="SSF51569">
    <property type="entry name" value="Aldolase"/>
    <property type="match status" value="1"/>
</dbReference>
<protein>
    <submittedName>
        <fullName evidence="3">Nucleoid-structuring protein H-NS</fullName>
    </submittedName>
</protein>
<evidence type="ECO:0000256" key="1">
    <source>
        <dbReference type="ARBA" id="ARBA00023211"/>
    </source>
</evidence>
<dbReference type="InterPro" id="IPR050073">
    <property type="entry name" value="2-IPM_HCS-like"/>
</dbReference>
<keyword evidence="1" id="KW-0464">Manganese</keyword>
<evidence type="ECO:0000259" key="2">
    <source>
        <dbReference type="PROSITE" id="PS50991"/>
    </source>
</evidence>